<sequence length="382" mass="41613">MKTLLKVLLVLFLVVGLVLWVLATGKQPEPFVPGSESAARVQPGPLPVVKVERDYVDTSRPASANGDYPGADERRLETTLWYPNDRQSAPYPLLVYSHGFSSSRQEGESLAAYLASHGYIVIAPTFPLTHMRAPGGPRVQDVVNQPGDVTFLIDEVLAAADDPGSALYQQVDPERIGALGLSLGGLTSTLAAFHPQLRDPRITAALSIAGPTFVFTEAFYRHHPLPFLMLAGDIDAIVPWEDNAQPVPEQVPGGELVTLRGASHAGFADPAAMMRWLSNPDAVGCWIVQRSMGDSQEEPWYDLIGPPEMGINYSAEAALCTMDPLPEAMNPLRQQMLTRVVVGSFFDREFSRSAATREAADRYLQEVLADELLEASYVRATD</sequence>
<protein>
    <recommendedName>
        <fullName evidence="2">PET hydrolase/cutinase-like domain-containing protein</fullName>
    </recommendedName>
</protein>
<reference evidence="3 4" key="1">
    <citation type="journal article" date="2018" name="Nat. Biotechnol.">
        <title>A standardized bacterial taxonomy based on genome phylogeny substantially revises the tree of life.</title>
        <authorList>
            <person name="Parks D.H."/>
            <person name="Chuvochina M."/>
            <person name="Waite D.W."/>
            <person name="Rinke C."/>
            <person name="Skarshewski A."/>
            <person name="Chaumeil P.A."/>
            <person name="Hugenholtz P."/>
        </authorList>
    </citation>
    <scope>NUCLEOTIDE SEQUENCE [LARGE SCALE GENOMIC DNA]</scope>
    <source>
        <strain evidence="3">UBA9158</strain>
    </source>
</reference>
<dbReference type="GO" id="GO:0052689">
    <property type="term" value="F:carboxylic ester hydrolase activity"/>
    <property type="evidence" value="ECO:0007669"/>
    <property type="project" value="UniProtKB-ARBA"/>
</dbReference>
<dbReference type="InterPro" id="IPR041127">
    <property type="entry name" value="PET_hydrolase/cutinase-like"/>
</dbReference>
<evidence type="ECO:0000313" key="3">
    <source>
        <dbReference type="EMBL" id="HAN29134.1"/>
    </source>
</evidence>
<accession>A0A3C1KS13</accession>
<dbReference type="EMBL" id="DMND01000211">
    <property type="protein sequence ID" value="HAN29134.1"/>
    <property type="molecule type" value="Genomic_DNA"/>
</dbReference>
<evidence type="ECO:0000256" key="1">
    <source>
        <dbReference type="ARBA" id="ARBA00022801"/>
    </source>
</evidence>
<comment type="caution">
    <text evidence="3">The sequence shown here is derived from an EMBL/GenBank/DDBJ whole genome shotgun (WGS) entry which is preliminary data.</text>
</comment>
<dbReference type="Proteomes" id="UP000259273">
    <property type="component" value="Unassembled WGS sequence"/>
</dbReference>
<dbReference type="PANTHER" id="PTHR22946:SF9">
    <property type="entry name" value="POLYKETIDE TRANSFERASE AF380"/>
    <property type="match status" value="1"/>
</dbReference>
<dbReference type="Gene3D" id="3.40.50.1820">
    <property type="entry name" value="alpha/beta hydrolase"/>
    <property type="match status" value="1"/>
</dbReference>
<dbReference type="SUPFAM" id="SSF53474">
    <property type="entry name" value="alpha/beta-Hydrolases"/>
    <property type="match status" value="1"/>
</dbReference>
<dbReference type="Pfam" id="PF12740">
    <property type="entry name" value="PETase"/>
    <property type="match status" value="1"/>
</dbReference>
<evidence type="ECO:0000259" key="2">
    <source>
        <dbReference type="Pfam" id="PF12740"/>
    </source>
</evidence>
<evidence type="ECO:0000313" key="4">
    <source>
        <dbReference type="Proteomes" id="UP000259273"/>
    </source>
</evidence>
<gene>
    <name evidence="3" type="ORF">DCP75_15730</name>
</gene>
<keyword evidence="1" id="KW-0378">Hydrolase</keyword>
<feature type="domain" description="PET hydrolase/cutinase-like" evidence="2">
    <location>
        <begin position="79"/>
        <end position="265"/>
    </location>
</feature>
<dbReference type="InterPro" id="IPR029058">
    <property type="entry name" value="AB_hydrolase_fold"/>
</dbReference>
<dbReference type="PANTHER" id="PTHR22946">
    <property type="entry name" value="DIENELACTONE HYDROLASE DOMAIN-CONTAINING PROTEIN-RELATED"/>
    <property type="match status" value="1"/>
</dbReference>
<proteinExistence type="predicted"/>
<dbReference type="STRING" id="1121937.GCA_000423125_02578"/>
<dbReference type="AlphaFoldDB" id="A0A3C1KS13"/>
<dbReference type="InterPro" id="IPR050261">
    <property type="entry name" value="FrsA_esterase"/>
</dbReference>
<organism evidence="3 4">
    <name type="scientific">Haliea salexigens</name>
    <dbReference type="NCBI Taxonomy" id="287487"/>
    <lineage>
        <taxon>Bacteria</taxon>
        <taxon>Pseudomonadati</taxon>
        <taxon>Pseudomonadota</taxon>
        <taxon>Gammaproteobacteria</taxon>
        <taxon>Cellvibrionales</taxon>
        <taxon>Halieaceae</taxon>
        <taxon>Haliea</taxon>
    </lineage>
</organism>
<name>A0A3C1KS13_9GAMM</name>